<dbReference type="Gene3D" id="2.40.50.100">
    <property type="match status" value="1"/>
</dbReference>
<evidence type="ECO:0000313" key="14">
    <source>
        <dbReference type="Proteomes" id="UP000051298"/>
    </source>
</evidence>
<evidence type="ECO:0000256" key="6">
    <source>
        <dbReference type="ARBA" id="ARBA00022692"/>
    </source>
</evidence>
<dbReference type="InterPro" id="IPR010129">
    <property type="entry name" value="T1SS_HlyD"/>
</dbReference>
<keyword evidence="4 9" id="KW-1003">Cell membrane</keyword>
<dbReference type="Pfam" id="PF25994">
    <property type="entry name" value="HH_AprE"/>
    <property type="match status" value="1"/>
</dbReference>
<evidence type="ECO:0000256" key="5">
    <source>
        <dbReference type="ARBA" id="ARBA00022519"/>
    </source>
</evidence>
<dbReference type="InterPro" id="IPR058781">
    <property type="entry name" value="HH_AprE-like"/>
</dbReference>
<dbReference type="GO" id="GO:0015031">
    <property type="term" value="P:protein transport"/>
    <property type="evidence" value="ECO:0007669"/>
    <property type="project" value="InterPro"/>
</dbReference>
<dbReference type="RefSeq" id="WP_058124157.1">
    <property type="nucleotide sequence ID" value="NZ_CYRX01000031.1"/>
</dbReference>
<keyword evidence="8" id="KW-0472">Membrane</keyword>
<proteinExistence type="inferred from homology"/>
<evidence type="ECO:0000313" key="13">
    <source>
        <dbReference type="EMBL" id="CUH61409.1"/>
    </source>
</evidence>
<gene>
    <name evidence="13" type="primary">prsE</name>
    <name evidence="13" type="ORF">THS5294_02717</name>
</gene>
<evidence type="ECO:0000256" key="4">
    <source>
        <dbReference type="ARBA" id="ARBA00022475"/>
    </source>
</evidence>
<protein>
    <recommendedName>
        <fullName evidence="9">Membrane fusion protein (MFP) family protein</fullName>
    </recommendedName>
</protein>
<dbReference type="Proteomes" id="UP000051298">
    <property type="component" value="Unassembled WGS sequence"/>
</dbReference>
<dbReference type="EMBL" id="CYRX01000031">
    <property type="protein sequence ID" value="CUH61409.1"/>
    <property type="molecule type" value="Genomic_DNA"/>
</dbReference>
<evidence type="ECO:0000259" key="11">
    <source>
        <dbReference type="Pfam" id="PF25994"/>
    </source>
</evidence>
<keyword evidence="3 9" id="KW-0813">Transport</keyword>
<dbReference type="InterPro" id="IPR050739">
    <property type="entry name" value="MFP"/>
</dbReference>
<evidence type="ECO:0000256" key="9">
    <source>
        <dbReference type="RuleBase" id="RU365093"/>
    </source>
</evidence>
<feature type="coiled-coil region" evidence="10">
    <location>
        <begin position="154"/>
        <end position="202"/>
    </location>
</feature>
<evidence type="ECO:0000256" key="1">
    <source>
        <dbReference type="ARBA" id="ARBA00004377"/>
    </source>
</evidence>
<dbReference type="Pfam" id="PF26002">
    <property type="entry name" value="Beta-barrel_AprE"/>
    <property type="match status" value="1"/>
</dbReference>
<reference evidence="13 14" key="1">
    <citation type="submission" date="2015-09" db="EMBL/GenBank/DDBJ databases">
        <authorList>
            <consortium name="Swine Surveillance"/>
        </authorList>
    </citation>
    <scope>NUCLEOTIDE SEQUENCE [LARGE SCALE GENOMIC DNA]</scope>
    <source>
        <strain evidence="13 14">CECT 5294</strain>
    </source>
</reference>
<feature type="domain" description="AprE-like long alpha-helical hairpin" evidence="11">
    <location>
        <begin position="93"/>
        <end position="279"/>
    </location>
</feature>
<dbReference type="PANTHER" id="PTHR30386:SF17">
    <property type="entry name" value="ALKALINE PROTEASE SECRETION PROTEIN APRE"/>
    <property type="match status" value="1"/>
</dbReference>
<keyword evidence="10" id="KW-0175">Coiled coil</keyword>
<evidence type="ECO:0000256" key="2">
    <source>
        <dbReference type="ARBA" id="ARBA00009477"/>
    </source>
</evidence>
<dbReference type="AlphaFoldDB" id="A0A0P1F1D1"/>
<dbReference type="eggNOG" id="COG0845">
    <property type="taxonomic scope" value="Bacteria"/>
</dbReference>
<dbReference type="NCBIfam" id="TIGR01843">
    <property type="entry name" value="type_I_hlyD"/>
    <property type="match status" value="1"/>
</dbReference>
<comment type="subcellular location">
    <subcellularLocation>
        <location evidence="1 9">Cell inner membrane</location>
        <topology evidence="1 9">Single-pass membrane protein</topology>
    </subcellularLocation>
</comment>
<keyword evidence="5 9" id="KW-0997">Cell inner membrane</keyword>
<feature type="domain" description="AprE-like beta-barrel" evidence="12">
    <location>
        <begin position="325"/>
        <end position="414"/>
    </location>
</feature>
<keyword evidence="7" id="KW-1133">Transmembrane helix</keyword>
<evidence type="ECO:0000259" key="12">
    <source>
        <dbReference type="Pfam" id="PF26002"/>
    </source>
</evidence>
<name>A0A0P1F1D1_9RHOB</name>
<accession>A0A0P1F1D1</accession>
<comment type="similarity">
    <text evidence="2 9">Belongs to the membrane fusion protein (MFP) (TC 8.A.1) family.</text>
</comment>
<keyword evidence="6" id="KW-0812">Transmembrane</keyword>
<dbReference type="InterPro" id="IPR058982">
    <property type="entry name" value="Beta-barrel_AprE"/>
</dbReference>
<dbReference type="PRINTS" id="PR01490">
    <property type="entry name" value="RTXTOXIND"/>
</dbReference>
<evidence type="ECO:0000256" key="7">
    <source>
        <dbReference type="ARBA" id="ARBA00022989"/>
    </source>
</evidence>
<dbReference type="STRING" id="266809.PM03_11880"/>
<sequence length="437" mass="47818">MTAPAPSPRKWKATGALLIGTLALTILVGVIGVWSVEARIAGAVIAPGMIQVESNRQVLQHPQGGVVGALFVKDGDHVNAGDIVLQFDDTQMRSELAIIEGQLFEILARKARFQAERDGLPELPLPAELQTLARENPDVQSLIEGQKRLFEARATSLHQNAEQIDEQIAQTENQILGVGSQLTALEKQNILIEAELADTQDLFDKGLTPASRLSSLLREQARLAGEIGKTTASIAQLRGQIAALNIRRITLTTRLREEAISSLRDLQYHEVELVQRRLSLLDTLAHLDVRAPVAGVVYGSQVFALQSVVSPAEPIMYIIPQDQPLVVSARVDPIHIDQVHVGQRATLRFAAFDQRMTPDVFGHVTNLSADVFTDDATGLSYYQIELIPAEDQMGKLGDQVLLPGMPVEAFIKTGERSPLAYLAKPLTDYFAKAFRET</sequence>
<dbReference type="Gene3D" id="2.40.30.170">
    <property type="match status" value="1"/>
</dbReference>
<dbReference type="GO" id="GO:0005886">
    <property type="term" value="C:plasma membrane"/>
    <property type="evidence" value="ECO:0007669"/>
    <property type="project" value="UniProtKB-SubCell"/>
</dbReference>
<evidence type="ECO:0000256" key="3">
    <source>
        <dbReference type="ARBA" id="ARBA00022448"/>
    </source>
</evidence>
<organism evidence="13 14">
    <name type="scientific">Thalassobacter stenotrophicus</name>
    <dbReference type="NCBI Taxonomy" id="266809"/>
    <lineage>
        <taxon>Bacteria</taxon>
        <taxon>Pseudomonadati</taxon>
        <taxon>Pseudomonadota</taxon>
        <taxon>Alphaproteobacteria</taxon>
        <taxon>Rhodobacterales</taxon>
        <taxon>Roseobacteraceae</taxon>
        <taxon>Thalassobacter</taxon>
    </lineage>
</organism>
<evidence type="ECO:0000256" key="10">
    <source>
        <dbReference type="SAM" id="Coils"/>
    </source>
</evidence>
<evidence type="ECO:0000256" key="8">
    <source>
        <dbReference type="ARBA" id="ARBA00023136"/>
    </source>
</evidence>
<dbReference type="PANTHER" id="PTHR30386">
    <property type="entry name" value="MEMBRANE FUSION SUBUNIT OF EMRAB-TOLC MULTIDRUG EFFLUX PUMP"/>
    <property type="match status" value="1"/>
</dbReference>